<proteinExistence type="predicted"/>
<keyword evidence="2" id="KW-1185">Reference proteome</keyword>
<evidence type="ECO:0000313" key="1">
    <source>
        <dbReference type="EMBL" id="KAJ0014193.1"/>
    </source>
</evidence>
<dbReference type="EMBL" id="CM047748">
    <property type="protein sequence ID" value="KAJ0014193.1"/>
    <property type="molecule type" value="Genomic_DNA"/>
</dbReference>
<organism evidence="1 2">
    <name type="scientific">Pistacia integerrima</name>
    <dbReference type="NCBI Taxonomy" id="434235"/>
    <lineage>
        <taxon>Eukaryota</taxon>
        <taxon>Viridiplantae</taxon>
        <taxon>Streptophyta</taxon>
        <taxon>Embryophyta</taxon>
        <taxon>Tracheophyta</taxon>
        <taxon>Spermatophyta</taxon>
        <taxon>Magnoliopsida</taxon>
        <taxon>eudicotyledons</taxon>
        <taxon>Gunneridae</taxon>
        <taxon>Pentapetalae</taxon>
        <taxon>rosids</taxon>
        <taxon>malvids</taxon>
        <taxon>Sapindales</taxon>
        <taxon>Anacardiaceae</taxon>
        <taxon>Pistacia</taxon>
    </lineage>
</organism>
<dbReference type="Proteomes" id="UP001163603">
    <property type="component" value="Chromosome 13"/>
</dbReference>
<reference evidence="2" key="1">
    <citation type="journal article" date="2023" name="G3 (Bethesda)">
        <title>Genome assembly and association tests identify interacting loci associated with vigor, precocity, and sex in interspecific pistachio rootstocks.</title>
        <authorList>
            <person name="Palmer W."/>
            <person name="Jacygrad E."/>
            <person name="Sagayaradj S."/>
            <person name="Cavanaugh K."/>
            <person name="Han R."/>
            <person name="Bertier L."/>
            <person name="Beede B."/>
            <person name="Kafkas S."/>
            <person name="Golino D."/>
            <person name="Preece J."/>
            <person name="Michelmore R."/>
        </authorList>
    </citation>
    <scope>NUCLEOTIDE SEQUENCE [LARGE SCALE GENOMIC DNA]</scope>
</reference>
<evidence type="ECO:0000313" key="2">
    <source>
        <dbReference type="Proteomes" id="UP001163603"/>
    </source>
</evidence>
<gene>
    <name evidence="1" type="ORF">Pint_19647</name>
</gene>
<accession>A0ACC0XD65</accession>
<sequence length="245" mass="27011">MANPSFFVGVIGNIIAMLLALSPVKTFWRILQNRSTEEFESLPYVCALLNSILWTYYGLTKSGEILVVTINAFIVIVETVYLIIFLVYASPRMKAKTALLVGLLDVGFPAAAILIIELLLQGEMKIDVLGFICAVLSIIMFGSPLVAMRTVVISKSVEYMPFLLSLFVALTGGIWTLYAVLVKDLFLAVPNGVGFLLGVAQLVVYAIFRKPNSSKRLPDGDDIEDEWQHQHLISASIPILQKIKS</sequence>
<comment type="caution">
    <text evidence="1">The sequence shown here is derived from an EMBL/GenBank/DDBJ whole genome shotgun (WGS) entry which is preliminary data.</text>
</comment>
<protein>
    <submittedName>
        <fullName evidence="1">Uncharacterized protein</fullName>
    </submittedName>
</protein>
<name>A0ACC0XD65_9ROSI</name>